<evidence type="ECO:0000313" key="2">
    <source>
        <dbReference type="EMBL" id="KKL13851.1"/>
    </source>
</evidence>
<dbReference type="PANTHER" id="PTHR40112">
    <property type="entry name" value="H2HPP ISOMERASE"/>
    <property type="match status" value="1"/>
</dbReference>
<dbReference type="InterPro" id="IPR013096">
    <property type="entry name" value="Cupin_2"/>
</dbReference>
<name>A0A0F9D7T2_9ZZZZ</name>
<protein>
    <recommendedName>
        <fullName evidence="1">Cupin type-2 domain-containing protein</fullName>
    </recommendedName>
</protein>
<dbReference type="EMBL" id="LAZR01040693">
    <property type="protein sequence ID" value="KKL13851.1"/>
    <property type="molecule type" value="Genomic_DNA"/>
</dbReference>
<reference evidence="2" key="1">
    <citation type="journal article" date="2015" name="Nature">
        <title>Complex archaea that bridge the gap between prokaryotes and eukaryotes.</title>
        <authorList>
            <person name="Spang A."/>
            <person name="Saw J.H."/>
            <person name="Jorgensen S.L."/>
            <person name="Zaremba-Niedzwiedzka K."/>
            <person name="Martijn J."/>
            <person name="Lind A.E."/>
            <person name="van Eijk R."/>
            <person name="Schleper C."/>
            <person name="Guy L."/>
            <person name="Ettema T.J."/>
        </authorList>
    </citation>
    <scope>NUCLEOTIDE SEQUENCE</scope>
</reference>
<dbReference type="InterPro" id="IPR011051">
    <property type="entry name" value="RmlC_Cupin_sf"/>
</dbReference>
<evidence type="ECO:0000259" key="1">
    <source>
        <dbReference type="Pfam" id="PF07883"/>
    </source>
</evidence>
<dbReference type="Pfam" id="PF07883">
    <property type="entry name" value="Cupin_2"/>
    <property type="match status" value="1"/>
</dbReference>
<accession>A0A0F9D7T2</accession>
<dbReference type="Gene3D" id="2.60.120.10">
    <property type="entry name" value="Jelly Rolls"/>
    <property type="match status" value="1"/>
</dbReference>
<sequence>MHLKLDEITPKEIMPGYHGKLVHTETMSFAFWDVDKDAKVPEHNHMNEQVMHVIEGEFQLTLEKQTKTYHPGDIVVIGAYKKHSGKALTPCKLLDVFSPPREEYK</sequence>
<dbReference type="CDD" id="cd02238">
    <property type="entry name" value="cupin_KdgF"/>
    <property type="match status" value="1"/>
</dbReference>
<proteinExistence type="predicted"/>
<comment type="caution">
    <text evidence="2">The sequence shown here is derived from an EMBL/GenBank/DDBJ whole genome shotgun (WGS) entry which is preliminary data.</text>
</comment>
<organism evidence="2">
    <name type="scientific">marine sediment metagenome</name>
    <dbReference type="NCBI Taxonomy" id="412755"/>
    <lineage>
        <taxon>unclassified sequences</taxon>
        <taxon>metagenomes</taxon>
        <taxon>ecological metagenomes</taxon>
    </lineage>
</organism>
<dbReference type="AlphaFoldDB" id="A0A0F9D7T2"/>
<dbReference type="SUPFAM" id="SSF51182">
    <property type="entry name" value="RmlC-like cupins"/>
    <property type="match status" value="1"/>
</dbReference>
<dbReference type="PANTHER" id="PTHR40112:SF1">
    <property type="entry name" value="H2HPP ISOMERASE"/>
    <property type="match status" value="1"/>
</dbReference>
<dbReference type="InterPro" id="IPR052535">
    <property type="entry name" value="Bacilysin_H2HPP_isomerase"/>
</dbReference>
<dbReference type="InterPro" id="IPR014710">
    <property type="entry name" value="RmlC-like_jellyroll"/>
</dbReference>
<gene>
    <name evidence="2" type="ORF">LCGC14_2521620</name>
</gene>
<feature type="domain" description="Cupin type-2" evidence="1">
    <location>
        <begin position="31"/>
        <end position="97"/>
    </location>
</feature>